<keyword evidence="1" id="KW-0472">Membrane</keyword>
<sequence length="666" mass="76781">MLKSVAVFYVSIAIMMAQDVYKDEHDNRIHLFVDNETDNIPKCGNDFISDIDDYIIRGQVNSSGINLRTISIEQKMATVNKYVCLFFVSKDCNNELLDKCSCSKSTDDYVVNFTVTLKLLINDSLSRVNAGMLIYNSPAIYSNDIQLPLIHQLNFSNYTFELQINDQVVDSTSCQQKNVDKMLILNDWYIQEKKYLALSLTICEQHILKFNCSFIKVDHDKTNLATFENFFGTFTFVIGILIICGLLFQYRKQRKLKGNRHRLKVVHHNEGPEDVSERLSLLNKHLMKSPTPENTLSEHEYTEQVKTHSMTSKRSSTDETHLNLLDNYYQLTDMIGEHFMENIIFFVVVPSIVSEFNISCSHANEGNSSVLQVRWEPIQETRILIKENNKELITCISKQMTCESLTDSILHYAINVSNLLIFELRNNNSLRHEERHVHRNWAVFDLIGNMQTCSYSVYVKPQDIECKSLSEDELDIVCITKKVFPKANCFFYINFTEPYISESNSESCNNEDDRHYLCSVCKVLKEIDKEGTYKIIVTVYPNITGTTQDRYYGTNTTFEKTFAEPSLVLEECPVNAIVGSELRCHCIMKGFGSTKAEAKWYKKDNTLISNTSRLAYTLDENDSEFVCEVNMIKLQRSLQTTLNISLNISLTYDPNTYQSNTNNVYN</sequence>
<organism evidence="4 5">
    <name type="scientific">Biomphalaria pfeifferi</name>
    <name type="common">Bloodfluke planorb</name>
    <name type="synonym">Freshwater snail</name>
    <dbReference type="NCBI Taxonomy" id="112525"/>
    <lineage>
        <taxon>Eukaryota</taxon>
        <taxon>Metazoa</taxon>
        <taxon>Spiralia</taxon>
        <taxon>Lophotrochozoa</taxon>
        <taxon>Mollusca</taxon>
        <taxon>Gastropoda</taxon>
        <taxon>Heterobranchia</taxon>
        <taxon>Euthyneura</taxon>
        <taxon>Panpulmonata</taxon>
        <taxon>Hygrophila</taxon>
        <taxon>Lymnaeoidea</taxon>
        <taxon>Planorbidae</taxon>
        <taxon>Biomphalaria</taxon>
    </lineage>
</organism>
<keyword evidence="2" id="KW-0732">Signal</keyword>
<reference evidence="4" key="2">
    <citation type="submission" date="2023-04" db="EMBL/GenBank/DDBJ databases">
        <authorList>
            <person name="Bu L."/>
            <person name="Lu L."/>
            <person name="Laidemitt M.R."/>
            <person name="Zhang S.M."/>
            <person name="Mutuku M."/>
            <person name="Mkoji G."/>
            <person name="Steinauer M."/>
            <person name="Loker E.S."/>
        </authorList>
    </citation>
    <scope>NUCLEOTIDE SEQUENCE</scope>
    <source>
        <strain evidence="4">KasaAsao</strain>
        <tissue evidence="4">Whole Snail</tissue>
    </source>
</reference>
<dbReference type="AlphaFoldDB" id="A0AAD8FJ46"/>
<keyword evidence="5" id="KW-1185">Reference proteome</keyword>
<dbReference type="EMBL" id="JASAOG010000009">
    <property type="protein sequence ID" value="KAK0066872.1"/>
    <property type="molecule type" value="Genomic_DNA"/>
</dbReference>
<accession>A0AAD8FJ46</accession>
<dbReference type="Proteomes" id="UP001233172">
    <property type="component" value="Unassembled WGS sequence"/>
</dbReference>
<evidence type="ECO:0000259" key="3">
    <source>
        <dbReference type="PROSITE" id="PS50835"/>
    </source>
</evidence>
<keyword evidence="1" id="KW-1133">Transmembrane helix</keyword>
<feature type="signal peptide" evidence="2">
    <location>
        <begin position="1"/>
        <end position="17"/>
    </location>
</feature>
<evidence type="ECO:0000256" key="2">
    <source>
        <dbReference type="SAM" id="SignalP"/>
    </source>
</evidence>
<dbReference type="InterPro" id="IPR007110">
    <property type="entry name" value="Ig-like_dom"/>
</dbReference>
<feature type="non-terminal residue" evidence="4">
    <location>
        <position position="1"/>
    </location>
</feature>
<feature type="transmembrane region" description="Helical" evidence="1">
    <location>
        <begin position="230"/>
        <end position="250"/>
    </location>
</feature>
<keyword evidence="1 4" id="KW-0812">Transmembrane</keyword>
<feature type="domain" description="Ig-like" evidence="3">
    <location>
        <begin position="565"/>
        <end position="645"/>
    </location>
</feature>
<protein>
    <submittedName>
        <fullName evidence="4">Polymorphic transmembrane cluster 2 transmembrane protein 10</fullName>
    </submittedName>
</protein>
<comment type="caution">
    <text evidence="4">The sequence shown here is derived from an EMBL/GenBank/DDBJ whole genome shotgun (WGS) entry which is preliminary data.</text>
</comment>
<dbReference type="PROSITE" id="PS50835">
    <property type="entry name" value="IG_LIKE"/>
    <property type="match status" value="1"/>
</dbReference>
<reference evidence="4" key="1">
    <citation type="journal article" date="2023" name="PLoS Negl. Trop. Dis.">
        <title>A genome sequence for Biomphalaria pfeifferi, the major vector snail for the human-infecting parasite Schistosoma mansoni.</title>
        <authorList>
            <person name="Bu L."/>
            <person name="Lu L."/>
            <person name="Laidemitt M.R."/>
            <person name="Zhang S.M."/>
            <person name="Mutuku M."/>
            <person name="Mkoji G."/>
            <person name="Steinauer M."/>
            <person name="Loker E.S."/>
        </authorList>
    </citation>
    <scope>NUCLEOTIDE SEQUENCE</scope>
    <source>
        <strain evidence="4">KasaAsao</strain>
    </source>
</reference>
<feature type="chain" id="PRO_5042041598" evidence="2">
    <location>
        <begin position="18"/>
        <end position="666"/>
    </location>
</feature>
<evidence type="ECO:0000313" key="5">
    <source>
        <dbReference type="Proteomes" id="UP001233172"/>
    </source>
</evidence>
<evidence type="ECO:0000313" key="4">
    <source>
        <dbReference type="EMBL" id="KAK0066872.1"/>
    </source>
</evidence>
<name>A0AAD8FJ46_BIOPF</name>
<proteinExistence type="predicted"/>
<evidence type="ECO:0000256" key="1">
    <source>
        <dbReference type="SAM" id="Phobius"/>
    </source>
</evidence>
<gene>
    <name evidence="4" type="ORF">Bpfe_003607</name>
</gene>